<evidence type="ECO:0000256" key="1">
    <source>
        <dbReference type="ARBA" id="ARBA00008609"/>
    </source>
</evidence>
<dbReference type="AlphaFoldDB" id="A0A1G9EHQ7"/>
<dbReference type="InterPro" id="IPR036188">
    <property type="entry name" value="FAD/NAD-bd_sf"/>
</dbReference>
<dbReference type="SUPFAM" id="SSF54373">
    <property type="entry name" value="FAD-linked reductases, C-terminal domain"/>
    <property type="match status" value="1"/>
</dbReference>
<dbReference type="GO" id="GO:0032259">
    <property type="term" value="P:methylation"/>
    <property type="evidence" value="ECO:0007669"/>
    <property type="project" value="UniProtKB-KW"/>
</dbReference>
<dbReference type="Gene3D" id="3.50.50.60">
    <property type="entry name" value="FAD/NAD(P)-binding domain"/>
    <property type="match status" value="1"/>
</dbReference>
<keyword evidence="7" id="KW-1185">Reference proteome</keyword>
<dbReference type="Gene3D" id="2.40.30.110">
    <property type="entry name" value="Aminomethyltransferase beta-barrel domains"/>
    <property type="match status" value="1"/>
</dbReference>
<organism evidence="6 7">
    <name type="scientific">Actinopolyspora mzabensis</name>
    <dbReference type="NCBI Taxonomy" id="995066"/>
    <lineage>
        <taxon>Bacteria</taxon>
        <taxon>Bacillati</taxon>
        <taxon>Actinomycetota</taxon>
        <taxon>Actinomycetes</taxon>
        <taxon>Actinopolysporales</taxon>
        <taxon>Actinopolysporaceae</taxon>
        <taxon>Actinopolyspora</taxon>
    </lineage>
</organism>
<dbReference type="Pfam" id="PF01571">
    <property type="entry name" value="GCV_T"/>
    <property type="match status" value="1"/>
</dbReference>
<dbReference type="GO" id="GO:0008168">
    <property type="term" value="F:methyltransferase activity"/>
    <property type="evidence" value="ECO:0007669"/>
    <property type="project" value="UniProtKB-KW"/>
</dbReference>
<dbReference type="InterPro" id="IPR006076">
    <property type="entry name" value="FAD-dep_OxRdtase"/>
</dbReference>
<evidence type="ECO:0000259" key="5">
    <source>
        <dbReference type="Pfam" id="PF16350"/>
    </source>
</evidence>
<dbReference type="SUPFAM" id="SSF101790">
    <property type="entry name" value="Aminomethyltransferase beta-barrel domain"/>
    <property type="match status" value="1"/>
</dbReference>
<evidence type="ECO:0000313" key="7">
    <source>
        <dbReference type="Proteomes" id="UP000199213"/>
    </source>
</evidence>
<feature type="domain" description="Aminomethyltransferase C-terminal" evidence="4">
    <location>
        <begin position="765"/>
        <end position="822"/>
    </location>
</feature>
<dbReference type="Proteomes" id="UP000199213">
    <property type="component" value="Unassembled WGS sequence"/>
</dbReference>
<dbReference type="Gene3D" id="3.30.9.10">
    <property type="entry name" value="D-Amino Acid Oxidase, subunit A, domain 2"/>
    <property type="match status" value="1"/>
</dbReference>
<feature type="domain" description="FAD dependent oxidoreductase" evidence="2">
    <location>
        <begin position="10"/>
        <end position="370"/>
    </location>
</feature>
<dbReference type="Pfam" id="PF08669">
    <property type="entry name" value="GCV_T_C"/>
    <property type="match status" value="1"/>
</dbReference>
<gene>
    <name evidence="6" type="ORF">SAMN04487820_11263</name>
</gene>
<dbReference type="Pfam" id="PF01266">
    <property type="entry name" value="DAO"/>
    <property type="match status" value="1"/>
</dbReference>
<feature type="domain" description="GCVT N-terminal" evidence="3">
    <location>
        <begin position="430"/>
        <end position="709"/>
    </location>
</feature>
<evidence type="ECO:0000259" key="3">
    <source>
        <dbReference type="Pfam" id="PF01571"/>
    </source>
</evidence>
<dbReference type="SUPFAM" id="SSF51905">
    <property type="entry name" value="FAD/NAD(P)-binding domain"/>
    <property type="match status" value="1"/>
</dbReference>
<dbReference type="EMBL" id="FNFM01000012">
    <property type="protein sequence ID" value="SDK75707.1"/>
    <property type="molecule type" value="Genomic_DNA"/>
</dbReference>
<name>A0A1G9EHQ7_ACTMZ</name>
<evidence type="ECO:0000259" key="2">
    <source>
        <dbReference type="Pfam" id="PF01266"/>
    </source>
</evidence>
<dbReference type="Pfam" id="PF16350">
    <property type="entry name" value="FAO_M"/>
    <property type="match status" value="1"/>
</dbReference>
<dbReference type="InterPro" id="IPR029043">
    <property type="entry name" value="GcvT/YgfZ_C"/>
</dbReference>
<keyword evidence="6" id="KW-0489">Methyltransferase</keyword>
<evidence type="ECO:0000313" key="6">
    <source>
        <dbReference type="EMBL" id="SDK75707.1"/>
    </source>
</evidence>
<dbReference type="Gene3D" id="3.30.1360.120">
    <property type="entry name" value="Probable tRNA modification gtpase trme, domain 1"/>
    <property type="match status" value="1"/>
</dbReference>
<proteinExistence type="inferred from homology"/>
<evidence type="ECO:0000259" key="4">
    <source>
        <dbReference type="Pfam" id="PF08669"/>
    </source>
</evidence>
<feature type="domain" description="FAD dependent oxidoreductase central" evidence="5">
    <location>
        <begin position="373"/>
        <end position="428"/>
    </location>
</feature>
<dbReference type="InterPro" id="IPR006222">
    <property type="entry name" value="GCVT_N"/>
</dbReference>
<reference evidence="7" key="1">
    <citation type="submission" date="2016-10" db="EMBL/GenBank/DDBJ databases">
        <authorList>
            <person name="Varghese N."/>
            <person name="Submissions S."/>
        </authorList>
    </citation>
    <scope>NUCLEOTIDE SEQUENCE [LARGE SCALE GENOMIC DNA]</scope>
    <source>
        <strain evidence="7">DSM 45460</strain>
    </source>
</reference>
<dbReference type="RefSeq" id="WP_092631217.1">
    <property type="nucleotide sequence ID" value="NZ_FNFM01000012.1"/>
</dbReference>
<dbReference type="InterPro" id="IPR028896">
    <property type="entry name" value="GcvT/YgfZ/DmdA"/>
</dbReference>
<keyword evidence="6" id="KW-0808">Transferase</keyword>
<dbReference type="OrthoDB" id="2055370at2"/>
<dbReference type="InterPro" id="IPR027266">
    <property type="entry name" value="TrmE/GcvT-like"/>
</dbReference>
<dbReference type="SUPFAM" id="SSF103025">
    <property type="entry name" value="Folate-binding domain"/>
    <property type="match status" value="1"/>
</dbReference>
<accession>A0A1G9EHQ7</accession>
<comment type="similarity">
    <text evidence="1">Belongs to the GcvT family.</text>
</comment>
<dbReference type="InterPro" id="IPR032503">
    <property type="entry name" value="FAO_M"/>
</dbReference>
<sequence length="838" mass="91315">MSHLPDRAEAVVIGAGIVGNSVAHHLAQAGWHNIVLLDKGPLPDPGGSTGHASNFIFPVDHSKEITAITVDSMHQYEKLGTLVTSGGVEIARTEARVEELKRRMASARAWGIDSELIGPEKVAELVPFIDSSIVKLGFWTPSVAVVDPLRSGALMREQAQALGALTVSANTEVTGIETRHGTVSKIRTDRGDVETDTVVVACGVWSPRIARMAGARIPLTPAVHQLIDVGPIPELAETRSEIGYPIVRDMDPLMYERQSGADLEIGSYAHRAILHDADDIPSYETAQLSPTQLPFTQEDFDPQMEDALELFPEILNAPGAGIRHSINGLLSMTPDGAPLLGETPEVRGLWSAASVWIKEGPGVGRLLAEWMTHGSTEIDLHGADIARFYPNQRTTTHVRARAREGFNKIYGIVHPQEQWESNRGQRLSPFHTREVELSAKFFEVGGWERPHWYESNSPLLEQYADRIGNRPHEWDARWWSPIINAEHLAMRERVAVIDLTAFAQFDVSGPGALDYLQRMAVAQVDKDVGRIVYTPVLDRSGGFRSDLTIVRLGTEFFRVIAGGADGARDRKWFSDHLPEDGSVTFTDMTSAVCTLGLWGPRARDVLSSVTEADLSAGTFPFGTARHIDVDGVPALAVKISYVGDLGWELHAPFEQGMKLWDTLFEAGREHGIVPAGIGVYGTTGRLEKGYRLMGAELEGEYDPVEAGLALSKVKSPDFIGKQPYLEAREQGPAATLCTLSLVSNTDSAGVARYPQAHSPILTTSGDRLVDSKGRGSYVTSAGSAPSLGEYLLMGYLPAVYAVEGTALLVEYMGERYPVKVARAGRTPLFDPDDERMKS</sequence>
<dbReference type="PANTHER" id="PTHR43757:SF2">
    <property type="entry name" value="AMINOMETHYLTRANSFERASE, MITOCHONDRIAL"/>
    <property type="match status" value="1"/>
</dbReference>
<dbReference type="PANTHER" id="PTHR43757">
    <property type="entry name" value="AMINOMETHYLTRANSFERASE"/>
    <property type="match status" value="1"/>
</dbReference>
<protein>
    <submittedName>
        <fullName evidence="6">Glycine cleavage system T protein (Aminomethyltransferase)</fullName>
    </submittedName>
</protein>
<dbReference type="Gene3D" id="3.30.70.1400">
    <property type="entry name" value="Aminomethyltransferase beta-barrel domains"/>
    <property type="match status" value="1"/>
</dbReference>
<dbReference type="InterPro" id="IPR013977">
    <property type="entry name" value="GcvT_C"/>
</dbReference>